<reference evidence="1 2" key="2">
    <citation type="submission" date="2010-03" db="EMBL/GenBank/DDBJ databases">
        <authorList>
            <person name="Pajon A."/>
        </authorList>
    </citation>
    <scope>NUCLEOTIDE SEQUENCE [LARGE SCALE GENOMIC DNA]</scope>
    <source>
        <strain evidence="1 2">GD/7</strain>
    </source>
</reference>
<dbReference type="KEGG" id="cct:CC1_03780"/>
<name>D4J4P0_9FIRM</name>
<protein>
    <submittedName>
        <fullName evidence="1">Uncharacterized protein</fullName>
    </submittedName>
</protein>
<proteinExistence type="predicted"/>
<dbReference type="PATRIC" id="fig|717962.3.peg.191"/>
<gene>
    <name evidence="1" type="ORF">CC1_03780</name>
</gene>
<dbReference type="EMBL" id="FP929038">
    <property type="protein sequence ID" value="CBK79311.1"/>
    <property type="molecule type" value="Genomic_DNA"/>
</dbReference>
<evidence type="ECO:0000313" key="2">
    <source>
        <dbReference type="Proteomes" id="UP000008798"/>
    </source>
</evidence>
<accession>D4J4P0</accession>
<dbReference type="Proteomes" id="UP000008798">
    <property type="component" value="Chromosome"/>
</dbReference>
<organism evidence="1 2">
    <name type="scientific">Coprococcus catus GD/7</name>
    <dbReference type="NCBI Taxonomy" id="717962"/>
    <lineage>
        <taxon>Bacteria</taxon>
        <taxon>Bacillati</taxon>
        <taxon>Bacillota</taxon>
        <taxon>Clostridia</taxon>
        <taxon>Lachnospirales</taxon>
        <taxon>Lachnospiraceae</taxon>
        <taxon>Coprococcus</taxon>
    </lineage>
</organism>
<dbReference type="AlphaFoldDB" id="D4J4P0"/>
<sequence>MRDRSKEIAMLEDTLKILKQGWYEKNGNFFQKCGMHMVKN</sequence>
<evidence type="ECO:0000313" key="1">
    <source>
        <dbReference type="EMBL" id="CBK79311.1"/>
    </source>
</evidence>
<reference evidence="1 2" key="1">
    <citation type="submission" date="2010-03" db="EMBL/GenBank/DDBJ databases">
        <title>The genome sequence of Coprococcus catus GD/7.</title>
        <authorList>
            <consortium name="metaHIT consortium -- http://www.metahit.eu/"/>
            <person name="Pajon A."/>
            <person name="Turner K."/>
            <person name="Parkhill J."/>
            <person name="Duncan S."/>
            <person name="Flint H."/>
        </authorList>
    </citation>
    <scope>NUCLEOTIDE SEQUENCE [LARGE SCALE GENOMIC DNA]</scope>
    <source>
        <strain evidence="1 2">GD/7</strain>
    </source>
</reference>
<dbReference type="HOGENOM" id="CLU_3288036_0_0_9"/>
<dbReference type="RefSeq" id="WP_015512907.1">
    <property type="nucleotide sequence ID" value="NC_021009.1"/>
</dbReference>
<dbReference type="STRING" id="717962.CC1_03780"/>